<dbReference type="EMBL" id="JDSQ01000016">
    <property type="protein sequence ID" value="EWS77687.1"/>
    <property type="molecule type" value="Genomic_DNA"/>
</dbReference>
<evidence type="ECO:0000313" key="4">
    <source>
        <dbReference type="Proteomes" id="UP001430701"/>
    </source>
</evidence>
<proteinExistence type="predicted"/>
<dbReference type="EMBL" id="JAJPPU010000002">
    <property type="protein sequence ID" value="MCD8472868.1"/>
    <property type="molecule type" value="Genomic_DNA"/>
</dbReference>
<name>Z9JIV8_9GAMM</name>
<gene>
    <name evidence="1" type="ORF">AF72_09675</name>
    <name evidence="2" type="ORF">LPH55_05155</name>
</gene>
<comment type="caution">
    <text evidence="1">The sequence shown here is derived from an EMBL/GenBank/DDBJ whole genome shotgun (WGS) entry which is preliminary data.</text>
</comment>
<dbReference type="Proteomes" id="UP001430701">
    <property type="component" value="Unassembled WGS sequence"/>
</dbReference>
<accession>Z9JIV8</accession>
<evidence type="ECO:0000313" key="2">
    <source>
        <dbReference type="EMBL" id="MCD8472868.1"/>
    </source>
</evidence>
<evidence type="ECO:0000313" key="1">
    <source>
        <dbReference type="EMBL" id="EWS77687.1"/>
    </source>
</evidence>
<dbReference type="PATRIC" id="fig|1444770.3.peg.2299"/>
<dbReference type="Proteomes" id="UP000020406">
    <property type="component" value="Unassembled WGS sequence"/>
</dbReference>
<dbReference type="GeneID" id="68899738"/>
<dbReference type="AlphaFoldDB" id="Z9JIV8"/>
<protein>
    <submittedName>
        <fullName evidence="1">Uncharacterized protein</fullName>
    </submittedName>
</protein>
<dbReference type="RefSeq" id="WP_160165199.1">
    <property type="nucleotide sequence ID" value="NZ_CP053627.1"/>
</dbReference>
<evidence type="ECO:0000313" key="3">
    <source>
        <dbReference type="Proteomes" id="UP000020406"/>
    </source>
</evidence>
<reference evidence="1 3" key="1">
    <citation type="journal article" date="2014" name="Genome Announc.">
        <title>Draft Genome Sequence of Xylella fastidiosa Pear Leaf Scorch Strain in Taiwan.</title>
        <authorList>
            <person name="Su C.C."/>
            <person name="Deng W.L."/>
            <person name="Jan F.J."/>
            <person name="Chang C.J."/>
            <person name="Huang H."/>
            <person name="Chen J."/>
        </authorList>
    </citation>
    <scope>NUCLEOTIDE SEQUENCE [LARGE SCALE GENOMIC DNA]</scope>
    <source>
        <strain evidence="1 3">PLS229</strain>
    </source>
</reference>
<reference evidence="2" key="2">
    <citation type="submission" date="2021-11" db="EMBL/GenBank/DDBJ databases">
        <title>Genome sequence of Xylella taiwanensis PLS432.</title>
        <authorList>
            <person name="Weng L.-W."/>
            <person name="Su C.-C."/>
            <person name="Tsai C.-W."/>
            <person name="Kuo C.-H."/>
        </authorList>
    </citation>
    <scope>NUCLEOTIDE SEQUENCE</scope>
    <source>
        <strain evidence="2">PLS432</strain>
    </source>
</reference>
<keyword evidence="4" id="KW-1185">Reference proteome</keyword>
<organism evidence="1 3">
    <name type="scientific">Xylella taiwanensis</name>
    <dbReference type="NCBI Taxonomy" id="1444770"/>
    <lineage>
        <taxon>Bacteria</taxon>
        <taxon>Pseudomonadati</taxon>
        <taxon>Pseudomonadota</taxon>
        <taxon>Gammaproteobacteria</taxon>
        <taxon>Lysobacterales</taxon>
        <taxon>Lysobacteraceae</taxon>
        <taxon>Xylella</taxon>
    </lineage>
</organism>
<sequence length="56" mass="6151">MPKASLLAWRALEHFRNGLVAGVPGPVGCSDQRGIYCHAMLECQHVGYVVGVQEWL</sequence>